<dbReference type="EMBL" id="JABFUD020000014">
    <property type="protein sequence ID" value="KAI5070407.1"/>
    <property type="molecule type" value="Genomic_DNA"/>
</dbReference>
<comment type="caution">
    <text evidence="1">The sequence shown here is derived from an EMBL/GenBank/DDBJ whole genome shotgun (WGS) entry which is preliminary data.</text>
</comment>
<evidence type="ECO:0000313" key="1">
    <source>
        <dbReference type="EMBL" id="KAI5070407.1"/>
    </source>
</evidence>
<organism evidence="1 2">
    <name type="scientific">Adiantum capillus-veneris</name>
    <name type="common">Maidenhair fern</name>
    <dbReference type="NCBI Taxonomy" id="13818"/>
    <lineage>
        <taxon>Eukaryota</taxon>
        <taxon>Viridiplantae</taxon>
        <taxon>Streptophyta</taxon>
        <taxon>Embryophyta</taxon>
        <taxon>Tracheophyta</taxon>
        <taxon>Polypodiopsida</taxon>
        <taxon>Polypodiidae</taxon>
        <taxon>Polypodiales</taxon>
        <taxon>Pteridineae</taxon>
        <taxon>Pteridaceae</taxon>
        <taxon>Vittarioideae</taxon>
        <taxon>Adiantum</taxon>
    </lineage>
</organism>
<accession>A0A9D4UMX7</accession>
<dbReference type="AlphaFoldDB" id="A0A9D4UMX7"/>
<proteinExistence type="predicted"/>
<dbReference type="Proteomes" id="UP000886520">
    <property type="component" value="Chromosome 14"/>
</dbReference>
<name>A0A9D4UMX7_ADICA</name>
<protein>
    <submittedName>
        <fullName evidence="1">Uncharacterized protein</fullName>
    </submittedName>
</protein>
<keyword evidence="2" id="KW-1185">Reference proteome</keyword>
<reference evidence="1" key="1">
    <citation type="submission" date="2021-01" db="EMBL/GenBank/DDBJ databases">
        <title>Adiantum capillus-veneris genome.</title>
        <authorList>
            <person name="Fang Y."/>
            <person name="Liao Q."/>
        </authorList>
    </citation>
    <scope>NUCLEOTIDE SEQUENCE</scope>
    <source>
        <strain evidence="1">H3</strain>
        <tissue evidence="1">Leaf</tissue>
    </source>
</reference>
<gene>
    <name evidence="1" type="ORF">GOP47_0014750</name>
</gene>
<sequence length="94" mass="10885">MASLFKMTSKLLCQALVRSSLFSIYVGLGMRPRILNLIFCDAYEVINQMDDICKNEFHTTVMTIAKCVSNPEEYFYEGHFQVLPVSQWLFCMLT</sequence>
<evidence type="ECO:0000313" key="2">
    <source>
        <dbReference type="Proteomes" id="UP000886520"/>
    </source>
</evidence>